<evidence type="ECO:0000313" key="9">
    <source>
        <dbReference type="Proteomes" id="UP000663829"/>
    </source>
</evidence>
<evidence type="ECO:0000256" key="1">
    <source>
        <dbReference type="ARBA" id="ARBA00006750"/>
    </source>
</evidence>
<accession>A0A814C7U0</accession>
<dbReference type="SMART" id="SM00116">
    <property type="entry name" value="CBS"/>
    <property type="match status" value="2"/>
</dbReference>
<organism evidence="7 9">
    <name type="scientific">Didymodactylos carnosus</name>
    <dbReference type="NCBI Taxonomy" id="1234261"/>
    <lineage>
        <taxon>Eukaryota</taxon>
        <taxon>Metazoa</taxon>
        <taxon>Spiralia</taxon>
        <taxon>Gnathifera</taxon>
        <taxon>Rotifera</taxon>
        <taxon>Eurotatoria</taxon>
        <taxon>Bdelloidea</taxon>
        <taxon>Philodinida</taxon>
        <taxon>Philodinidae</taxon>
        <taxon>Didymodactylos</taxon>
    </lineage>
</organism>
<dbReference type="GO" id="GO:0031588">
    <property type="term" value="C:nucleotide-activated protein kinase complex"/>
    <property type="evidence" value="ECO:0007669"/>
    <property type="project" value="TreeGrafter"/>
</dbReference>
<dbReference type="PANTHER" id="PTHR13780">
    <property type="entry name" value="AMP-ACTIVATED PROTEIN KINASE, GAMMA REGULATORY SUBUNIT"/>
    <property type="match status" value="1"/>
</dbReference>
<dbReference type="SUPFAM" id="SSF54631">
    <property type="entry name" value="CBS-domain pair"/>
    <property type="match status" value="1"/>
</dbReference>
<dbReference type="EMBL" id="CAJNOQ010002091">
    <property type="protein sequence ID" value="CAF0938209.1"/>
    <property type="molecule type" value="Genomic_DNA"/>
</dbReference>
<comment type="caution">
    <text evidence="7">The sequence shown here is derived from an EMBL/GenBank/DDBJ whole genome shotgun (WGS) entry which is preliminary data.</text>
</comment>
<evidence type="ECO:0000259" key="6">
    <source>
        <dbReference type="PROSITE" id="PS51371"/>
    </source>
</evidence>
<dbReference type="InterPro" id="IPR000644">
    <property type="entry name" value="CBS_dom"/>
</dbReference>
<evidence type="ECO:0000313" key="8">
    <source>
        <dbReference type="EMBL" id="CAF3715078.1"/>
    </source>
</evidence>
<dbReference type="AlphaFoldDB" id="A0A814C7U0"/>
<dbReference type="PROSITE" id="PS51371">
    <property type="entry name" value="CBS"/>
    <property type="match status" value="1"/>
</dbReference>
<evidence type="ECO:0000256" key="5">
    <source>
        <dbReference type="PROSITE-ProRule" id="PRU00703"/>
    </source>
</evidence>
<dbReference type="InterPro" id="IPR050511">
    <property type="entry name" value="AMPK_gamma/SDS23_families"/>
</dbReference>
<dbReference type="PANTHER" id="PTHR13780:SF35">
    <property type="entry name" value="LD22662P"/>
    <property type="match status" value="1"/>
</dbReference>
<dbReference type="GO" id="GO:0019887">
    <property type="term" value="F:protein kinase regulator activity"/>
    <property type="evidence" value="ECO:0007669"/>
    <property type="project" value="TreeGrafter"/>
</dbReference>
<dbReference type="Proteomes" id="UP000681722">
    <property type="component" value="Unassembled WGS sequence"/>
</dbReference>
<sequence>MKRNYELHVFKILSLAEDIRKKRARQDSYHRINSDEIYQSFFQTHTCYDVMPKSGKVLLLDTKLSIRKAFFSLVYNNVRAALVWHAATSSTIGLLTISDFINLLIKFYDAKCKSMETLETFSILEWKEELQQDQSATKIIHLSPEDSLYKAILTIINRKVHRIPIIDPVTKDYCYLITHKRILKFLYLYIYDLPQPTFIHKTLDELKIGTYDGLIMFCLVSLT</sequence>
<name>A0A814C7U0_9BILA</name>
<dbReference type="OrthoDB" id="449052at2759"/>
<dbReference type="Pfam" id="PF00571">
    <property type="entry name" value="CBS"/>
    <property type="match status" value="1"/>
</dbReference>
<dbReference type="GO" id="GO:0005634">
    <property type="term" value="C:nucleus"/>
    <property type="evidence" value="ECO:0007669"/>
    <property type="project" value="TreeGrafter"/>
</dbReference>
<protein>
    <recommendedName>
        <fullName evidence="6">CBS domain-containing protein</fullName>
    </recommendedName>
</protein>
<evidence type="ECO:0000256" key="4">
    <source>
        <dbReference type="ARBA" id="ARBA00025878"/>
    </source>
</evidence>
<dbReference type="GO" id="GO:0019901">
    <property type="term" value="F:protein kinase binding"/>
    <property type="evidence" value="ECO:0007669"/>
    <property type="project" value="TreeGrafter"/>
</dbReference>
<evidence type="ECO:0000256" key="2">
    <source>
        <dbReference type="ARBA" id="ARBA00022737"/>
    </source>
</evidence>
<dbReference type="InterPro" id="IPR046342">
    <property type="entry name" value="CBS_dom_sf"/>
</dbReference>
<keyword evidence="9" id="KW-1185">Reference proteome</keyword>
<dbReference type="EMBL" id="CAJOBC010002091">
    <property type="protein sequence ID" value="CAF3715078.1"/>
    <property type="molecule type" value="Genomic_DNA"/>
</dbReference>
<keyword evidence="2" id="KW-0677">Repeat</keyword>
<keyword evidence="3 5" id="KW-0129">CBS domain</keyword>
<gene>
    <name evidence="7" type="ORF">GPM918_LOCUS10561</name>
    <name evidence="8" type="ORF">SRO942_LOCUS10562</name>
</gene>
<dbReference type="Gene3D" id="3.10.580.10">
    <property type="entry name" value="CBS-domain"/>
    <property type="match status" value="1"/>
</dbReference>
<feature type="domain" description="CBS" evidence="6">
    <location>
        <begin position="135"/>
        <end position="193"/>
    </location>
</feature>
<dbReference type="Proteomes" id="UP000663829">
    <property type="component" value="Unassembled WGS sequence"/>
</dbReference>
<proteinExistence type="inferred from homology"/>
<evidence type="ECO:0000313" key="7">
    <source>
        <dbReference type="EMBL" id="CAF0938209.1"/>
    </source>
</evidence>
<dbReference type="GO" id="GO:0005737">
    <property type="term" value="C:cytoplasm"/>
    <property type="evidence" value="ECO:0007669"/>
    <property type="project" value="TreeGrafter"/>
</dbReference>
<dbReference type="GO" id="GO:0016208">
    <property type="term" value="F:AMP binding"/>
    <property type="evidence" value="ECO:0007669"/>
    <property type="project" value="TreeGrafter"/>
</dbReference>
<comment type="subunit">
    <text evidence="4">AMPK is a heterotrimer of an alpha catalytic subunit (PRKAA1 or PRKAA2), a beta (PRKAB1 or PRKAB2) and a gamma non-catalytic subunits (PRKAG1, PRKAG2 or PRKAG3). Interacts with FNIP1 and FNIP2.</text>
</comment>
<reference evidence="7" key="1">
    <citation type="submission" date="2021-02" db="EMBL/GenBank/DDBJ databases">
        <authorList>
            <person name="Nowell W R."/>
        </authorList>
    </citation>
    <scope>NUCLEOTIDE SEQUENCE</scope>
</reference>
<comment type="similarity">
    <text evidence="1">Belongs to the 5'-AMP-activated protein kinase gamma subunit family.</text>
</comment>
<evidence type="ECO:0000256" key="3">
    <source>
        <dbReference type="ARBA" id="ARBA00023122"/>
    </source>
</evidence>